<dbReference type="SFLD" id="SFLDS00005">
    <property type="entry name" value="Isoprenoid_Synthase_Type_I"/>
    <property type="match status" value="1"/>
</dbReference>
<dbReference type="EMBL" id="OW152826">
    <property type="protein sequence ID" value="CAH2042351.1"/>
    <property type="molecule type" value="Genomic_DNA"/>
</dbReference>
<protein>
    <recommendedName>
        <fullName evidence="6">Farnesyl pyrophosphate synthase</fullName>
    </recommendedName>
</protein>
<evidence type="ECO:0000313" key="8">
    <source>
        <dbReference type="EMBL" id="CAH2042351.1"/>
    </source>
</evidence>
<dbReference type="PROSITE" id="PS00723">
    <property type="entry name" value="POLYPRENYL_SYNTHASE_1"/>
    <property type="match status" value="1"/>
</dbReference>
<keyword evidence="9" id="KW-1185">Reference proteome</keyword>
<evidence type="ECO:0000313" key="9">
    <source>
        <dbReference type="Proteomes" id="UP000837857"/>
    </source>
</evidence>
<dbReference type="Pfam" id="PF00348">
    <property type="entry name" value="polyprenyl_synt"/>
    <property type="match status" value="1"/>
</dbReference>
<dbReference type="InterPro" id="IPR000092">
    <property type="entry name" value="Polyprenyl_synt"/>
</dbReference>
<comment type="pathway">
    <text evidence="5">Pheromone biosynthesis.</text>
</comment>
<dbReference type="SFLD" id="SFLDG01017">
    <property type="entry name" value="Polyprenyl_Transferase_Like"/>
    <property type="match status" value="1"/>
</dbReference>
<evidence type="ECO:0000256" key="1">
    <source>
        <dbReference type="ARBA" id="ARBA00001946"/>
    </source>
</evidence>
<dbReference type="SUPFAM" id="SSF48576">
    <property type="entry name" value="Terpenoid synthases"/>
    <property type="match status" value="1"/>
</dbReference>
<accession>A0ABN8HW77</accession>
<feature type="non-terminal residue" evidence="8">
    <location>
        <position position="1"/>
    </location>
</feature>
<dbReference type="Proteomes" id="UP000837857">
    <property type="component" value="Chromosome 14"/>
</dbReference>
<keyword evidence="2 7" id="KW-0808">Transferase</keyword>
<evidence type="ECO:0000256" key="5">
    <source>
        <dbReference type="ARBA" id="ARBA00033740"/>
    </source>
</evidence>
<evidence type="ECO:0000256" key="6">
    <source>
        <dbReference type="ARBA" id="ARBA00034546"/>
    </source>
</evidence>
<evidence type="ECO:0000256" key="7">
    <source>
        <dbReference type="RuleBase" id="RU004466"/>
    </source>
</evidence>
<proteinExistence type="inferred from homology"/>
<name>A0ABN8HW77_9NEOP</name>
<comment type="cofactor">
    <cofactor evidence="1">
        <name>Mg(2+)</name>
        <dbReference type="ChEBI" id="CHEBI:18420"/>
    </cofactor>
</comment>
<evidence type="ECO:0000256" key="4">
    <source>
        <dbReference type="ARBA" id="ARBA00022842"/>
    </source>
</evidence>
<dbReference type="Gene3D" id="1.10.600.10">
    <property type="entry name" value="Farnesyl Diphosphate Synthase"/>
    <property type="match status" value="1"/>
</dbReference>
<gene>
    <name evidence="8" type="ORF">IPOD504_LOCUS3755</name>
</gene>
<keyword evidence="4" id="KW-0460">Magnesium</keyword>
<dbReference type="CDD" id="cd00685">
    <property type="entry name" value="Trans_IPPS_HT"/>
    <property type="match status" value="1"/>
</dbReference>
<keyword evidence="3" id="KW-0479">Metal-binding</keyword>
<evidence type="ECO:0000256" key="3">
    <source>
        <dbReference type="ARBA" id="ARBA00022723"/>
    </source>
</evidence>
<sequence>MIYSNNIYSMSALKHIRHNMSTNVSISELQKERETFQDVLPRVIDSLITTPKLLDVPEFSMWMKKILDYNLAGGKKNRGLTTVLAYETFEKPENITEESLRQSRTMGWCVEMLQAYLLMTDDIMDGSTTRRGVPCWYRLPEVGLGAINDTILMYTSIMEILKTHFGHTKQYTHIVNLFNETLMFTSVGQHLDYTMAQRKKNDYSLFTIERYNAIVKYKTSYYTFKLPVCLGMLLANNTDPESHKRAEGICLEIGHLFQMQDDFIDCFGAESVTGKAGTDIQEGKCSWLAVSALQRCSEAQRGVFASCYGSKQPAHVERVQRLYEQLGLPQLYRSEERARYDAVVASVRSLQSTTDLPPELFLRMLDMIYKRKQ</sequence>
<reference evidence="8" key="1">
    <citation type="submission" date="2022-03" db="EMBL/GenBank/DDBJ databases">
        <authorList>
            <person name="Martin H S."/>
        </authorList>
    </citation>
    <scope>NUCLEOTIDE SEQUENCE</scope>
</reference>
<evidence type="ECO:0000256" key="2">
    <source>
        <dbReference type="ARBA" id="ARBA00022679"/>
    </source>
</evidence>
<dbReference type="InterPro" id="IPR033749">
    <property type="entry name" value="Polyprenyl_synt_CS"/>
</dbReference>
<dbReference type="PANTHER" id="PTHR11525:SF0">
    <property type="entry name" value="FARNESYL PYROPHOSPHATE SYNTHASE"/>
    <property type="match status" value="1"/>
</dbReference>
<comment type="similarity">
    <text evidence="7">Belongs to the FPP/GGPP synthase family.</text>
</comment>
<dbReference type="InterPro" id="IPR008949">
    <property type="entry name" value="Isoprenoid_synthase_dom_sf"/>
</dbReference>
<dbReference type="PROSITE" id="PS00444">
    <property type="entry name" value="POLYPRENYL_SYNTHASE_2"/>
    <property type="match status" value="1"/>
</dbReference>
<dbReference type="InterPro" id="IPR039702">
    <property type="entry name" value="FPS1-like"/>
</dbReference>
<organism evidence="8 9">
    <name type="scientific">Iphiclides podalirius</name>
    <name type="common">scarce swallowtail</name>
    <dbReference type="NCBI Taxonomy" id="110791"/>
    <lineage>
        <taxon>Eukaryota</taxon>
        <taxon>Metazoa</taxon>
        <taxon>Ecdysozoa</taxon>
        <taxon>Arthropoda</taxon>
        <taxon>Hexapoda</taxon>
        <taxon>Insecta</taxon>
        <taxon>Pterygota</taxon>
        <taxon>Neoptera</taxon>
        <taxon>Endopterygota</taxon>
        <taxon>Lepidoptera</taxon>
        <taxon>Glossata</taxon>
        <taxon>Ditrysia</taxon>
        <taxon>Papilionoidea</taxon>
        <taxon>Papilionidae</taxon>
        <taxon>Papilioninae</taxon>
        <taxon>Iphiclides</taxon>
    </lineage>
</organism>
<dbReference type="PANTHER" id="PTHR11525">
    <property type="entry name" value="FARNESYL-PYROPHOSPHATE SYNTHETASE"/>
    <property type="match status" value="1"/>
</dbReference>